<reference evidence="3" key="1">
    <citation type="journal article" date="2019" name="Int. J. Syst. Evol. Microbiol.">
        <title>The Global Catalogue of Microorganisms (GCM) 10K type strain sequencing project: providing services to taxonomists for standard genome sequencing and annotation.</title>
        <authorList>
            <consortium name="The Broad Institute Genomics Platform"/>
            <consortium name="The Broad Institute Genome Sequencing Center for Infectious Disease"/>
            <person name="Wu L."/>
            <person name="Ma J."/>
        </authorList>
    </citation>
    <scope>NUCLEOTIDE SEQUENCE [LARGE SCALE GENOMIC DNA]</scope>
    <source>
        <strain evidence="3">CCUG 66188</strain>
    </source>
</reference>
<feature type="signal peptide" evidence="1">
    <location>
        <begin position="1"/>
        <end position="21"/>
    </location>
</feature>
<dbReference type="EMBL" id="JBHSWG010000001">
    <property type="protein sequence ID" value="MFC6759159.1"/>
    <property type="molecule type" value="Genomic_DNA"/>
</dbReference>
<evidence type="ECO:0000256" key="1">
    <source>
        <dbReference type="SAM" id="SignalP"/>
    </source>
</evidence>
<protein>
    <recommendedName>
        <fullName evidence="4">Peptidase S74 domain-containing protein</fullName>
    </recommendedName>
</protein>
<comment type="caution">
    <text evidence="2">The sequence shown here is derived from an EMBL/GenBank/DDBJ whole genome shotgun (WGS) entry which is preliminary data.</text>
</comment>
<evidence type="ECO:0008006" key="4">
    <source>
        <dbReference type="Google" id="ProtNLM"/>
    </source>
</evidence>
<name>A0ABW2B0P2_9RHOB</name>
<sequence>MLIRLFIIVALSLTSALTASAQDIFNNGVRIADGDVQTADLTVAGSASIGSLCLGLRCNENEPTNNITPLIIDTPKQAWIDMVNQSVAGTGFYPGRDWRIRPNDDYNGGIERFSIEDLSADTIPFSIEGGAPENALWIDNGGGIGLGTMFPQDRLHASGAIGPGFRMEQTGNGLLPPQAWRIVGQTAFSVTDLTAGTTPFRIDRTAPTGSFHLDETGFVGLGTTAPEELLHVRSNATNTDAFALFDAAGAGSDAAFRLRQNGVTPTTWEFRNQQDSGRLNVGIAGGNTPLKIDNAANNNLLKLGINSAPDAVVVTGRLVVNNTTLNVPDYVFGADYPLRSLAEVRDFIGTNRHLPDVPSEADIKANGVDMTEMQMTLLKKIEELTLYTLELEARDAAKSNQIADLNQRLERLEAN</sequence>
<organism evidence="2 3">
    <name type="scientific">Sulfitobacter porphyrae</name>
    <dbReference type="NCBI Taxonomy" id="1246864"/>
    <lineage>
        <taxon>Bacteria</taxon>
        <taxon>Pseudomonadati</taxon>
        <taxon>Pseudomonadota</taxon>
        <taxon>Alphaproteobacteria</taxon>
        <taxon>Rhodobacterales</taxon>
        <taxon>Roseobacteraceae</taxon>
        <taxon>Sulfitobacter</taxon>
    </lineage>
</organism>
<dbReference type="Proteomes" id="UP001596353">
    <property type="component" value="Unassembled WGS sequence"/>
</dbReference>
<keyword evidence="3" id="KW-1185">Reference proteome</keyword>
<gene>
    <name evidence="2" type="ORF">ACFQFQ_06060</name>
</gene>
<keyword evidence="1" id="KW-0732">Signal</keyword>
<evidence type="ECO:0000313" key="2">
    <source>
        <dbReference type="EMBL" id="MFC6759159.1"/>
    </source>
</evidence>
<accession>A0ABW2B0P2</accession>
<feature type="chain" id="PRO_5046635884" description="Peptidase S74 domain-containing protein" evidence="1">
    <location>
        <begin position="22"/>
        <end position="415"/>
    </location>
</feature>
<evidence type="ECO:0000313" key="3">
    <source>
        <dbReference type="Proteomes" id="UP001596353"/>
    </source>
</evidence>
<proteinExistence type="predicted"/>